<dbReference type="NCBIfam" id="TIGR01159">
    <property type="entry name" value="DRP1"/>
    <property type="match status" value="1"/>
</dbReference>
<accession>A0A8F2W4I7</accession>
<protein>
    <recommendedName>
        <fullName evidence="3 5">Translation machinery-associated protein 22</fullName>
    </recommendedName>
</protein>
<feature type="domain" description="SUI1" evidence="7">
    <location>
        <begin position="165"/>
        <end position="236"/>
    </location>
</feature>
<comment type="subunit">
    <text evidence="2 5">Interacts with the 40S ribosomal subunit.</text>
</comment>
<dbReference type="GO" id="GO:0005737">
    <property type="term" value="C:cytoplasm"/>
    <property type="evidence" value="ECO:0007669"/>
    <property type="project" value="UniProtKB-SubCell"/>
</dbReference>
<proteinExistence type="inferred from homology"/>
<dbReference type="EMBL" id="CP076754">
    <property type="protein sequence ID" value="QWW25623.1"/>
    <property type="molecule type" value="Genomic_DNA"/>
</dbReference>
<evidence type="ECO:0000256" key="6">
    <source>
        <dbReference type="SAM" id="Coils"/>
    </source>
</evidence>
<dbReference type="InterPro" id="IPR046447">
    <property type="entry name" value="DENR_C"/>
</dbReference>
<dbReference type="GO" id="GO:0005840">
    <property type="term" value="C:ribosome"/>
    <property type="evidence" value="ECO:0007669"/>
    <property type="project" value="UniProtKB-KW"/>
</dbReference>
<dbReference type="AlphaFoldDB" id="A0A8F2W4I7"/>
<dbReference type="GO" id="GO:0002188">
    <property type="term" value="P:translation reinitiation"/>
    <property type="evidence" value="ECO:0007669"/>
    <property type="project" value="TreeGrafter"/>
</dbReference>
<evidence type="ECO:0000256" key="4">
    <source>
        <dbReference type="ARBA" id="ARBA00022980"/>
    </source>
</evidence>
<reference evidence="8" key="1">
    <citation type="submission" date="2021-06" db="EMBL/GenBank/DDBJ databases">
        <title>Candida auris outbreak in lebanese hospital.</title>
        <authorList>
            <person name="Finianos M."/>
        </authorList>
    </citation>
    <scope>NUCLEOTIDE SEQUENCE</scope>
    <source>
        <strain evidence="8">CA7LBN</strain>
    </source>
</reference>
<comment type="similarity">
    <text evidence="1 5">Belongs to the DENR family.</text>
</comment>
<dbReference type="Pfam" id="PF21023">
    <property type="entry name" value="DENR_N"/>
    <property type="match status" value="1"/>
</dbReference>
<dbReference type="InterPro" id="IPR005873">
    <property type="entry name" value="DENR_eukaryotes"/>
</dbReference>
<comment type="domain">
    <text evidence="5">The SUI1 domain may be involved in RNA binding.</text>
</comment>
<dbReference type="GO" id="GO:0003743">
    <property type="term" value="F:translation initiation factor activity"/>
    <property type="evidence" value="ECO:0007669"/>
    <property type="project" value="InterPro"/>
</dbReference>
<dbReference type="GO" id="GO:0001731">
    <property type="term" value="P:formation of translation preinitiation complex"/>
    <property type="evidence" value="ECO:0007669"/>
    <property type="project" value="TreeGrafter"/>
</dbReference>
<dbReference type="PANTHER" id="PTHR12789:SF0">
    <property type="entry name" value="DENSITY-REGULATED PROTEIN"/>
    <property type="match status" value="1"/>
</dbReference>
<keyword evidence="5" id="KW-0687">Ribonucleoprotein</keyword>
<dbReference type="InterPro" id="IPR048517">
    <property type="entry name" value="DENR_N"/>
</dbReference>
<gene>
    <name evidence="8" type="ORF">CA7LBN_004510</name>
</gene>
<keyword evidence="6" id="KW-0175">Coiled coil</keyword>
<dbReference type="Proteomes" id="UP000825438">
    <property type="component" value="Chromosome VI"/>
</dbReference>
<keyword evidence="5" id="KW-0963">Cytoplasm</keyword>
<dbReference type="PROSITE" id="PS50296">
    <property type="entry name" value="SUI1"/>
    <property type="match status" value="1"/>
</dbReference>
<dbReference type="Pfam" id="PF01253">
    <property type="entry name" value="SUI1"/>
    <property type="match status" value="1"/>
</dbReference>
<dbReference type="SUPFAM" id="SSF55159">
    <property type="entry name" value="eIF1-like"/>
    <property type="match status" value="1"/>
</dbReference>
<dbReference type="CDD" id="cd11607">
    <property type="entry name" value="DENR_C"/>
    <property type="match status" value="1"/>
</dbReference>
<dbReference type="InterPro" id="IPR001950">
    <property type="entry name" value="SUI1"/>
</dbReference>
<comment type="subcellular location">
    <subcellularLocation>
        <location evidence="5">Cytoplasm</location>
    </subcellularLocation>
</comment>
<dbReference type="InterPro" id="IPR050318">
    <property type="entry name" value="DENR/SUI1_TIF"/>
</dbReference>
<dbReference type="PANTHER" id="PTHR12789">
    <property type="entry name" value="DENSITY-REGULATED PROTEIN HOMOLOG"/>
    <property type="match status" value="1"/>
</dbReference>
<keyword evidence="4 5" id="KW-0689">Ribosomal protein</keyword>
<name>A0A8F2W4I7_CANAR</name>
<dbReference type="GO" id="GO:0003729">
    <property type="term" value="F:mRNA binding"/>
    <property type="evidence" value="ECO:0007669"/>
    <property type="project" value="TreeGrafter"/>
</dbReference>
<evidence type="ECO:0000256" key="2">
    <source>
        <dbReference type="ARBA" id="ARBA00011742"/>
    </source>
</evidence>
<evidence type="ECO:0000256" key="1">
    <source>
        <dbReference type="ARBA" id="ARBA00007514"/>
    </source>
</evidence>
<evidence type="ECO:0000256" key="3">
    <source>
        <dbReference type="ARBA" id="ARBA00020058"/>
    </source>
</evidence>
<dbReference type="InterPro" id="IPR036877">
    <property type="entry name" value="SUI1_dom_sf"/>
</dbReference>
<organism evidence="8">
    <name type="scientific">Candidozyma auris</name>
    <name type="common">Yeast</name>
    <name type="synonym">Candida auris</name>
    <dbReference type="NCBI Taxonomy" id="498019"/>
    <lineage>
        <taxon>Eukaryota</taxon>
        <taxon>Fungi</taxon>
        <taxon>Dikarya</taxon>
        <taxon>Ascomycota</taxon>
        <taxon>Saccharomycotina</taxon>
        <taxon>Pichiomycetes</taxon>
        <taxon>Metschnikowiaceae</taxon>
        <taxon>Candidozyma</taxon>
    </lineage>
</organism>
<dbReference type="Gene3D" id="3.30.780.10">
    <property type="entry name" value="SUI1-like domain"/>
    <property type="match status" value="1"/>
</dbReference>
<evidence type="ECO:0000313" key="8">
    <source>
        <dbReference type="EMBL" id="QWW25623.1"/>
    </source>
</evidence>
<sequence length="271" mass="30668">MHTQVSTNLKVTSTLITPYCKLIQETILPILTPKSSISCLLHPPLRPTHNENRSASLFIFKLHHHPSTYTTMTEIAPKTVTYCEVCSFPPEYCEFGGQFKKCREWLSQNHKEIFEKLYSDEALANATSTLSLEKEEKIHKDLEKKQAKEEAKAERELKKKLASKVVIKRIERNRRKHVISIGGLEVFNIDMKKLSKTFAQKFATGASVVKNAEKKDEIVVQGDVSDEARAYIEKLLEEKGLDEVKVEQIDDKKKKKREEAAAAAAAAGGKN</sequence>
<dbReference type="GO" id="GO:1990904">
    <property type="term" value="C:ribonucleoprotein complex"/>
    <property type="evidence" value="ECO:0007669"/>
    <property type="project" value="UniProtKB-KW"/>
</dbReference>
<evidence type="ECO:0000259" key="7">
    <source>
        <dbReference type="PROSITE" id="PS50296"/>
    </source>
</evidence>
<feature type="coiled-coil region" evidence="6">
    <location>
        <begin position="132"/>
        <end position="164"/>
    </location>
</feature>
<evidence type="ECO:0000256" key="5">
    <source>
        <dbReference type="RuleBase" id="RU361273"/>
    </source>
</evidence>